<keyword evidence="3" id="KW-0564">Palmitate</keyword>
<dbReference type="GO" id="GO:0043165">
    <property type="term" value="P:Gram-negative-bacterium-type cell outer membrane assembly"/>
    <property type="evidence" value="ECO:0007669"/>
    <property type="project" value="UniProtKB-UniRule"/>
</dbReference>
<evidence type="ECO:0000256" key="6">
    <source>
        <dbReference type="HAMAP-Rule" id="MF_01186"/>
    </source>
</evidence>
<dbReference type="PANTHER" id="PTHR38098">
    <property type="entry name" value="LPS-ASSEMBLY LIPOPROTEIN LPTE"/>
    <property type="match status" value="1"/>
</dbReference>
<organism evidence="7 8">
    <name type="scientific">Herbaspirillum aquaticum</name>
    <dbReference type="NCBI Taxonomy" id="568783"/>
    <lineage>
        <taxon>Bacteria</taxon>
        <taxon>Pseudomonadati</taxon>
        <taxon>Pseudomonadota</taxon>
        <taxon>Betaproteobacteria</taxon>
        <taxon>Burkholderiales</taxon>
        <taxon>Oxalobacteraceae</taxon>
        <taxon>Herbaspirillum</taxon>
    </lineage>
</organism>
<evidence type="ECO:0000313" key="8">
    <source>
        <dbReference type="Proteomes" id="UP000214747"/>
    </source>
</evidence>
<comment type="subunit">
    <text evidence="6">Component of the lipopolysaccharide transport and assembly complex. Interacts with LptD.</text>
</comment>
<dbReference type="GO" id="GO:0009279">
    <property type="term" value="C:cell outer membrane"/>
    <property type="evidence" value="ECO:0007669"/>
    <property type="project" value="UniProtKB-UniRule"/>
</dbReference>
<dbReference type="GO" id="GO:1990351">
    <property type="term" value="C:transporter complex"/>
    <property type="evidence" value="ECO:0007669"/>
    <property type="project" value="TreeGrafter"/>
</dbReference>
<dbReference type="PANTHER" id="PTHR38098:SF1">
    <property type="entry name" value="LPS-ASSEMBLY LIPOPROTEIN LPTE"/>
    <property type="match status" value="1"/>
</dbReference>
<protein>
    <recommendedName>
        <fullName evidence="6">LPS-assembly lipoprotein LptE</fullName>
    </recommendedName>
</protein>
<reference evidence="7 8" key="1">
    <citation type="journal article" date="2010" name="Int. J. Syst. Evol. Microbiol.">
        <title>Reclassification of Herbaspirillum putei as a later heterotypic synonym of Herbaspirillum huttiense, with the description of H. huttiense subsp. huttiense subsp. nov. and H. huttiense subsp. putei subsp. nov., comb. nov., and description of Herbaspirillum aquaticum sp. nov.</title>
        <authorList>
            <person name="Dobritsa A.P."/>
            <person name="Reddy M.C."/>
            <person name="Samadpour M."/>
        </authorList>
    </citation>
    <scope>NUCLEOTIDE SEQUENCE [LARGE SCALE GENOMIC DNA]</scope>
    <source>
        <strain evidence="7 8">IEH 4430</strain>
    </source>
</reference>
<keyword evidence="8" id="KW-1185">Reference proteome</keyword>
<keyword evidence="2 6" id="KW-0472">Membrane</keyword>
<comment type="caution">
    <text evidence="7">The sequence shown here is derived from an EMBL/GenBank/DDBJ whole genome shotgun (WGS) entry which is preliminary data.</text>
</comment>
<name>A0A225SQP4_9BURK</name>
<dbReference type="InterPro" id="IPR007485">
    <property type="entry name" value="LPS_assembly_LptE"/>
</dbReference>
<sequence>MHAQVQLKRFSQWLLLVAAAVMLTACGFHLRGAADLPFKTIYLGFGANSAVGVELKRNIEASGAKVVADPKDAEANLKVLADSRDRQVLTLNTNGRVREFALFQRFTFSVTDAKGVTVIPPTAITLRRVITYDENQELAKQAEEVLLYRDMQSDLVQQILRRLAASRTAIKNEKEAAESDS</sequence>
<dbReference type="Pfam" id="PF04390">
    <property type="entry name" value="LptE"/>
    <property type="match status" value="1"/>
</dbReference>
<dbReference type="Proteomes" id="UP000214747">
    <property type="component" value="Unassembled WGS sequence"/>
</dbReference>
<keyword evidence="5" id="KW-0449">Lipoprotein</keyword>
<dbReference type="GO" id="GO:0015920">
    <property type="term" value="P:lipopolysaccharide transport"/>
    <property type="evidence" value="ECO:0007669"/>
    <property type="project" value="TreeGrafter"/>
</dbReference>
<dbReference type="Gene3D" id="3.30.160.150">
    <property type="entry name" value="Lipoprotein like domain"/>
    <property type="match status" value="1"/>
</dbReference>
<gene>
    <name evidence="6" type="primary">lptE</name>
    <name evidence="7" type="ORF">CEJ45_18065</name>
</gene>
<evidence type="ECO:0000256" key="3">
    <source>
        <dbReference type="ARBA" id="ARBA00023139"/>
    </source>
</evidence>
<comment type="similarity">
    <text evidence="6">Belongs to the LptE lipoprotein family.</text>
</comment>
<evidence type="ECO:0000256" key="5">
    <source>
        <dbReference type="ARBA" id="ARBA00023288"/>
    </source>
</evidence>
<evidence type="ECO:0000256" key="1">
    <source>
        <dbReference type="ARBA" id="ARBA00022729"/>
    </source>
</evidence>
<keyword evidence="1" id="KW-0732">Signal</keyword>
<evidence type="ECO:0000256" key="2">
    <source>
        <dbReference type="ARBA" id="ARBA00023136"/>
    </source>
</evidence>
<evidence type="ECO:0000256" key="4">
    <source>
        <dbReference type="ARBA" id="ARBA00023237"/>
    </source>
</evidence>
<dbReference type="EMBL" id="NJGV01000020">
    <property type="protein sequence ID" value="OWY33085.1"/>
    <property type="molecule type" value="Genomic_DNA"/>
</dbReference>
<dbReference type="GO" id="GO:0001530">
    <property type="term" value="F:lipopolysaccharide binding"/>
    <property type="evidence" value="ECO:0007669"/>
    <property type="project" value="TreeGrafter"/>
</dbReference>
<keyword evidence="4 6" id="KW-0998">Cell outer membrane</keyword>
<accession>A0A225SQP4</accession>
<dbReference type="RefSeq" id="WP_088756419.1">
    <property type="nucleotide sequence ID" value="NZ_NJGV01000020.1"/>
</dbReference>
<dbReference type="HAMAP" id="MF_01186">
    <property type="entry name" value="LPS_assembly_LptE"/>
    <property type="match status" value="1"/>
</dbReference>
<comment type="function">
    <text evidence="6">Together with LptD, is involved in the assembly of lipopolysaccharide (LPS) at the surface of the outer membrane. Required for the proper assembly of LptD. Binds LPS and may serve as the LPS recognition site at the outer membrane.</text>
</comment>
<evidence type="ECO:0000313" key="7">
    <source>
        <dbReference type="EMBL" id="OWY33085.1"/>
    </source>
</evidence>
<dbReference type="AlphaFoldDB" id="A0A225SQP4"/>
<proteinExistence type="inferred from homology"/>